<reference evidence="2 3" key="1">
    <citation type="submission" date="2019-07" db="EMBL/GenBank/DDBJ databases">
        <title>Whole genome shotgun sequence of Vibrio sagamiensis NBRC 104589.</title>
        <authorList>
            <person name="Hosoyama A."/>
            <person name="Uohara A."/>
            <person name="Ohji S."/>
            <person name="Ichikawa N."/>
        </authorList>
    </citation>
    <scope>NUCLEOTIDE SEQUENCE [LARGE SCALE GENOMIC DNA]</scope>
    <source>
        <strain evidence="2 3">NBRC 104589</strain>
    </source>
</reference>
<name>A0A511QJK0_9VIBR</name>
<evidence type="ECO:0000259" key="1">
    <source>
        <dbReference type="PROSITE" id="PS51324"/>
    </source>
</evidence>
<accession>A0A511QJK0</accession>
<dbReference type="AlphaFoldDB" id="A0A511QJK0"/>
<dbReference type="EMBL" id="BJXJ01000059">
    <property type="protein sequence ID" value="GEM77503.1"/>
    <property type="molecule type" value="Genomic_DNA"/>
</dbReference>
<gene>
    <name evidence="2" type="ORF">VSA01S_36150</name>
</gene>
<keyword evidence="3" id="KW-1185">Reference proteome</keyword>
<dbReference type="InterPro" id="IPR017905">
    <property type="entry name" value="ERV/ALR_sulphydryl_oxidase"/>
</dbReference>
<proteinExistence type="predicted"/>
<comment type="caution">
    <text evidence="2">The sequence shown here is derived from an EMBL/GenBank/DDBJ whole genome shotgun (WGS) entry which is preliminary data.</text>
</comment>
<feature type="domain" description="ERV/ALR sulfhydryl oxidase" evidence="1">
    <location>
        <begin position="1"/>
        <end position="50"/>
    </location>
</feature>
<dbReference type="Proteomes" id="UP000321922">
    <property type="component" value="Unassembled WGS sequence"/>
</dbReference>
<evidence type="ECO:0000313" key="3">
    <source>
        <dbReference type="Proteomes" id="UP000321922"/>
    </source>
</evidence>
<protein>
    <recommendedName>
        <fullName evidence="1">ERV/ALR sulfhydryl oxidase domain-containing protein</fullName>
    </recommendedName>
</protein>
<sequence>MIFHTNSFKRQNGPSLDINDEKSLEEQAAYAELIHSLETEYLCTSCEDPF</sequence>
<dbReference type="RefSeq" id="WP_145993879.1">
    <property type="nucleotide sequence ID" value="NZ_BAOJ01000040.1"/>
</dbReference>
<organism evidence="2 3">
    <name type="scientific">Vibrio sagamiensis NBRC 104589</name>
    <dbReference type="NCBI Taxonomy" id="1219064"/>
    <lineage>
        <taxon>Bacteria</taxon>
        <taxon>Pseudomonadati</taxon>
        <taxon>Pseudomonadota</taxon>
        <taxon>Gammaproteobacteria</taxon>
        <taxon>Vibrionales</taxon>
        <taxon>Vibrionaceae</taxon>
        <taxon>Vibrio</taxon>
    </lineage>
</organism>
<dbReference type="PROSITE" id="PS51324">
    <property type="entry name" value="ERV_ALR"/>
    <property type="match status" value="1"/>
</dbReference>
<evidence type="ECO:0000313" key="2">
    <source>
        <dbReference type="EMBL" id="GEM77503.1"/>
    </source>
</evidence>
<dbReference type="GO" id="GO:0016972">
    <property type="term" value="F:thiol oxidase activity"/>
    <property type="evidence" value="ECO:0007669"/>
    <property type="project" value="InterPro"/>
</dbReference>